<feature type="transmembrane region" description="Helical" evidence="1">
    <location>
        <begin position="69"/>
        <end position="95"/>
    </location>
</feature>
<proteinExistence type="predicted"/>
<feature type="transmembrane region" description="Helical" evidence="1">
    <location>
        <begin position="116"/>
        <end position="137"/>
    </location>
</feature>
<feature type="transmembrane region" description="Helical" evidence="1">
    <location>
        <begin position="294"/>
        <end position="315"/>
    </location>
</feature>
<dbReference type="EMBL" id="PDJZ01000016">
    <property type="protein sequence ID" value="RXJ83094.1"/>
    <property type="molecule type" value="Genomic_DNA"/>
</dbReference>
<dbReference type="AlphaFoldDB" id="A0A4Q0ZA54"/>
<feature type="transmembrane region" description="Helical" evidence="1">
    <location>
        <begin position="38"/>
        <end position="57"/>
    </location>
</feature>
<sequence length="386" mass="45779">MKLIISRYFLYSFIALEVLLLPKFLPQELYAQIEYQKFILYFIPFFLFGAPSGYVYFKYNENKDYFSSLIVFGFIFGIVVSLFLSIIYSNILLGVTGLFMTLFLIIEQKVKTQKEFFLALSIKPFISIVLVIFSYLAYINYFDKVNLEILYYSIFIAFIIWCLIISVKIKEKFIFISKASFFEYKKLLQKGFLINVGTLLLMLFFFTDRYFTKEYYNDYLASYSFSYNLIQFVILALTTVAYVNVVNIGENIKKIRFSDIKQKIQKAYLVLFILFILFIGFLFILNNFYDFKDFILISVVLCFFIGIFYSMNSVASLAQYLDFQKEISLVMFVIVLLNYIFSYFMSVYKIEYIYILIKSGVLLNIYTLFLYVKVKKKVVQMVNKNV</sequence>
<keyword evidence="1" id="KW-0812">Transmembrane</keyword>
<feature type="transmembrane region" description="Helical" evidence="1">
    <location>
        <begin position="149"/>
        <end position="167"/>
    </location>
</feature>
<evidence type="ECO:0008006" key="4">
    <source>
        <dbReference type="Google" id="ProtNLM"/>
    </source>
</evidence>
<name>A0A4Q0ZA54_9BACT</name>
<gene>
    <name evidence="2" type="ORF">CRU90_11115</name>
</gene>
<dbReference type="OrthoDB" id="6289737at2"/>
<evidence type="ECO:0000256" key="1">
    <source>
        <dbReference type="SAM" id="Phobius"/>
    </source>
</evidence>
<feature type="transmembrane region" description="Helical" evidence="1">
    <location>
        <begin position="352"/>
        <end position="372"/>
    </location>
</feature>
<comment type="caution">
    <text evidence="2">The sequence shown here is derived from an EMBL/GenBank/DDBJ whole genome shotgun (WGS) entry which is preliminary data.</text>
</comment>
<feature type="transmembrane region" description="Helical" evidence="1">
    <location>
        <begin position="267"/>
        <end position="288"/>
    </location>
</feature>
<accession>A0A4Q0ZA54</accession>
<dbReference type="RefSeq" id="WP_128987348.1">
    <property type="nucleotide sequence ID" value="NZ_PDJZ01000016.1"/>
</dbReference>
<reference evidence="2 3" key="1">
    <citation type="submission" date="2017-10" db="EMBL/GenBank/DDBJ databases">
        <title>Genomics of the genus Arcobacter.</title>
        <authorList>
            <person name="Perez-Cataluna A."/>
            <person name="Figueras M.J."/>
        </authorList>
    </citation>
    <scope>NUCLEOTIDE SEQUENCE [LARGE SCALE GENOMIC DNA]</scope>
    <source>
        <strain evidence="2 3">F26</strain>
    </source>
</reference>
<keyword evidence="1" id="KW-0472">Membrane</keyword>
<organism evidence="2 3">
    <name type="scientific">Arcobacter cloacae</name>
    <dbReference type="NCBI Taxonomy" id="1054034"/>
    <lineage>
        <taxon>Bacteria</taxon>
        <taxon>Pseudomonadati</taxon>
        <taxon>Campylobacterota</taxon>
        <taxon>Epsilonproteobacteria</taxon>
        <taxon>Campylobacterales</taxon>
        <taxon>Arcobacteraceae</taxon>
        <taxon>Arcobacter</taxon>
    </lineage>
</organism>
<feature type="transmembrane region" description="Helical" evidence="1">
    <location>
        <begin position="187"/>
        <end position="206"/>
    </location>
</feature>
<feature type="transmembrane region" description="Helical" evidence="1">
    <location>
        <begin position="327"/>
        <end position="346"/>
    </location>
</feature>
<feature type="transmembrane region" description="Helical" evidence="1">
    <location>
        <begin position="6"/>
        <end position="26"/>
    </location>
</feature>
<dbReference type="Proteomes" id="UP000290870">
    <property type="component" value="Unassembled WGS sequence"/>
</dbReference>
<evidence type="ECO:0000313" key="3">
    <source>
        <dbReference type="Proteomes" id="UP000290870"/>
    </source>
</evidence>
<protein>
    <recommendedName>
        <fullName evidence="4">Polysaccharide biosynthesis protein</fullName>
    </recommendedName>
</protein>
<feature type="transmembrane region" description="Helical" evidence="1">
    <location>
        <begin position="226"/>
        <end position="246"/>
    </location>
</feature>
<keyword evidence="1" id="KW-1133">Transmembrane helix</keyword>
<evidence type="ECO:0000313" key="2">
    <source>
        <dbReference type="EMBL" id="RXJ83094.1"/>
    </source>
</evidence>